<dbReference type="RefSeq" id="WP_169654407.1">
    <property type="nucleotide sequence ID" value="NZ_JABANE010000003.1"/>
</dbReference>
<organism evidence="1 2">
    <name type="scientific">Flammeovirga aprica JL-4</name>
    <dbReference type="NCBI Taxonomy" id="694437"/>
    <lineage>
        <taxon>Bacteria</taxon>
        <taxon>Pseudomonadati</taxon>
        <taxon>Bacteroidota</taxon>
        <taxon>Cytophagia</taxon>
        <taxon>Cytophagales</taxon>
        <taxon>Flammeovirgaceae</taxon>
        <taxon>Flammeovirga</taxon>
    </lineage>
</organism>
<protein>
    <submittedName>
        <fullName evidence="1">Uncharacterized protein</fullName>
    </submittedName>
</protein>
<dbReference type="PROSITE" id="PS51257">
    <property type="entry name" value="PROKAR_LIPOPROTEIN"/>
    <property type="match status" value="1"/>
</dbReference>
<evidence type="ECO:0000313" key="2">
    <source>
        <dbReference type="Proteomes" id="UP000576082"/>
    </source>
</evidence>
<keyword evidence="2" id="KW-1185">Reference proteome</keyword>
<comment type="caution">
    <text evidence="1">The sequence shown here is derived from an EMBL/GenBank/DDBJ whole genome shotgun (WGS) entry which is preliminary data.</text>
</comment>
<proteinExistence type="predicted"/>
<name>A0A7X9RRZ1_9BACT</name>
<evidence type="ECO:0000313" key="1">
    <source>
        <dbReference type="EMBL" id="NME66660.1"/>
    </source>
</evidence>
<dbReference type="EMBL" id="JABANE010000003">
    <property type="protein sequence ID" value="NME66660.1"/>
    <property type="molecule type" value="Genomic_DNA"/>
</dbReference>
<dbReference type="AlphaFoldDB" id="A0A7X9RRZ1"/>
<dbReference type="Proteomes" id="UP000576082">
    <property type="component" value="Unassembled WGS sequence"/>
</dbReference>
<reference evidence="1 2" key="1">
    <citation type="submission" date="2020-04" db="EMBL/GenBank/DDBJ databases">
        <title>Flammeovirga sp. SR4, a novel species isolated from seawater.</title>
        <authorList>
            <person name="Wang X."/>
        </authorList>
    </citation>
    <scope>NUCLEOTIDE SEQUENCE [LARGE SCALE GENOMIC DNA]</scope>
    <source>
        <strain evidence="1 2">ATCC 23126</strain>
    </source>
</reference>
<sequence>MKRLLLIILTTCCITIACQPYKEVVIDPFRPKFVTFDQTRMYFKNVRASYYKEVNIAQLDTTSQMKVLLYDKAVEDSTQAIINLHLVTVDQKGNAFIMLAPNEFFKGYQLFKVHWVDHVNGLKGEIRYKQGGMPDQFLFTTEIYNLLNKGNVTFEIEFGNKRVPFLDTVEEKNAFRITMIDFYRLVTLL</sequence>
<gene>
    <name evidence="1" type="ORF">HHU12_01670</name>
</gene>
<accession>A0A7X9RRZ1</accession>